<dbReference type="CDD" id="cd03025">
    <property type="entry name" value="DsbA_FrnE_like"/>
    <property type="match status" value="1"/>
</dbReference>
<dbReference type="EMBL" id="JAPDNS010000001">
    <property type="protein sequence ID" value="MCW3483163.1"/>
    <property type="molecule type" value="Genomic_DNA"/>
</dbReference>
<accession>A0ABT3IGR9</accession>
<comment type="caution">
    <text evidence="1">The sequence shown here is derived from an EMBL/GenBank/DDBJ whole genome shotgun (WGS) entry which is preliminary data.</text>
</comment>
<evidence type="ECO:0000313" key="2">
    <source>
        <dbReference type="Proteomes" id="UP001207742"/>
    </source>
</evidence>
<dbReference type="SUPFAM" id="SSF52833">
    <property type="entry name" value="Thioredoxin-like"/>
    <property type="match status" value="1"/>
</dbReference>
<sequence length="210" mass="23600">MKLIYIMDPLCGWCYGNYPNTLRTAEKYQHSIPMEIVPGGMWAGANVRRQSKQMAAYFRKHDEQIAALTGTAFGEAYFQFITDENILLDSEVPSRAIVTVQQHWPDKSVAFAAAVQKARYADGKDLNETMVYEDICTALDIDTPAFLSLFPSAEMKAATQEAFRRAAGYAMSYPTLLLEKDGKTFLIEQGYSTFEEVVGQIEKHLSNVII</sequence>
<name>A0ABT3IGR9_9BACT</name>
<dbReference type="RefSeq" id="WP_264728212.1">
    <property type="nucleotide sequence ID" value="NZ_JAPDNR010000001.1"/>
</dbReference>
<proteinExistence type="predicted"/>
<evidence type="ECO:0000313" key="1">
    <source>
        <dbReference type="EMBL" id="MCW3483163.1"/>
    </source>
</evidence>
<dbReference type="Gene3D" id="1.10.472.60">
    <property type="entry name" value="putative protein disulfide isomerase domain"/>
    <property type="match status" value="1"/>
</dbReference>
<dbReference type="Proteomes" id="UP001207742">
    <property type="component" value="Unassembled WGS sequence"/>
</dbReference>
<dbReference type="InterPro" id="IPR036249">
    <property type="entry name" value="Thioredoxin-like_sf"/>
</dbReference>
<protein>
    <recommendedName>
        <fullName evidence="3">Protein-disulfide isomerase</fullName>
    </recommendedName>
</protein>
<gene>
    <name evidence="1" type="ORF">OL497_04625</name>
</gene>
<organism evidence="1 2">
    <name type="scientific">Chitinophaga nivalis</name>
    <dbReference type="NCBI Taxonomy" id="2991709"/>
    <lineage>
        <taxon>Bacteria</taxon>
        <taxon>Pseudomonadati</taxon>
        <taxon>Bacteroidota</taxon>
        <taxon>Chitinophagia</taxon>
        <taxon>Chitinophagales</taxon>
        <taxon>Chitinophagaceae</taxon>
        <taxon>Chitinophaga</taxon>
    </lineage>
</organism>
<dbReference type="Gene3D" id="3.40.30.10">
    <property type="entry name" value="Glutaredoxin"/>
    <property type="match status" value="1"/>
</dbReference>
<reference evidence="1 2" key="1">
    <citation type="submission" date="2022-10" db="EMBL/GenBank/DDBJ databases">
        <title>Chitinophaga nivalis PC15 sp. nov., isolated from Pyeongchang county, South Korea.</title>
        <authorList>
            <person name="Trinh H.N."/>
        </authorList>
    </citation>
    <scope>NUCLEOTIDE SEQUENCE [LARGE SCALE GENOMIC DNA]</scope>
    <source>
        <strain evidence="1 2">PC14</strain>
    </source>
</reference>
<keyword evidence="2" id="KW-1185">Reference proteome</keyword>
<evidence type="ECO:0008006" key="3">
    <source>
        <dbReference type="Google" id="ProtNLM"/>
    </source>
</evidence>